<evidence type="ECO:0000256" key="5">
    <source>
        <dbReference type="ARBA" id="ARBA00022989"/>
    </source>
</evidence>
<keyword evidence="10" id="KW-1185">Reference proteome</keyword>
<feature type="compositionally biased region" description="Polar residues" evidence="8">
    <location>
        <begin position="104"/>
        <end position="122"/>
    </location>
</feature>
<feature type="region of interest" description="Disordered" evidence="8">
    <location>
        <begin position="104"/>
        <end position="128"/>
    </location>
</feature>
<feature type="region of interest" description="Disordered" evidence="8">
    <location>
        <begin position="1"/>
        <end position="30"/>
    </location>
</feature>
<keyword evidence="6 7" id="KW-0472">Membrane</keyword>
<feature type="transmembrane region" description="Helical" evidence="7">
    <location>
        <begin position="195"/>
        <end position="216"/>
    </location>
</feature>
<comment type="subcellular location">
    <subcellularLocation>
        <location evidence="1">Cell membrane</location>
        <topology evidence="1">Multi-pass membrane protein</topology>
    </subcellularLocation>
    <subcellularLocation>
        <location evidence="7">Membrane</location>
        <topology evidence="7">Multi-pass membrane protein</topology>
    </subcellularLocation>
</comment>
<dbReference type="PANTHER" id="PTHR16024">
    <property type="entry name" value="XK-RELATED PROTEIN"/>
    <property type="match status" value="1"/>
</dbReference>
<comment type="caution">
    <text evidence="9">The sequence shown here is derived from an EMBL/GenBank/DDBJ whole genome shotgun (WGS) entry which is preliminary data.</text>
</comment>
<evidence type="ECO:0000313" key="10">
    <source>
        <dbReference type="Proteomes" id="UP001374579"/>
    </source>
</evidence>
<evidence type="ECO:0000256" key="3">
    <source>
        <dbReference type="ARBA" id="ARBA00022475"/>
    </source>
</evidence>
<keyword evidence="5 7" id="KW-1133">Transmembrane helix</keyword>
<feature type="transmembrane region" description="Helical" evidence="7">
    <location>
        <begin position="510"/>
        <end position="534"/>
    </location>
</feature>
<feature type="transmembrane region" description="Helical" evidence="7">
    <location>
        <begin position="270"/>
        <end position="293"/>
    </location>
</feature>
<dbReference type="InterPro" id="IPR018629">
    <property type="entry name" value="XK-rel"/>
</dbReference>
<protein>
    <recommendedName>
        <fullName evidence="7">XK-related protein</fullName>
    </recommendedName>
</protein>
<evidence type="ECO:0000313" key="9">
    <source>
        <dbReference type="EMBL" id="KAK7089264.1"/>
    </source>
</evidence>
<reference evidence="9 10" key="1">
    <citation type="submission" date="2024-02" db="EMBL/GenBank/DDBJ databases">
        <title>Chromosome-scale genome assembly of the rough periwinkle Littorina saxatilis.</title>
        <authorList>
            <person name="De Jode A."/>
            <person name="Faria R."/>
            <person name="Formenti G."/>
            <person name="Sims Y."/>
            <person name="Smith T.P."/>
            <person name="Tracey A."/>
            <person name="Wood J.M.D."/>
            <person name="Zagrodzka Z.B."/>
            <person name="Johannesson K."/>
            <person name="Butlin R.K."/>
            <person name="Leder E.H."/>
        </authorList>
    </citation>
    <scope>NUCLEOTIDE SEQUENCE [LARGE SCALE GENOMIC DNA]</scope>
    <source>
        <strain evidence="9">Snail1</strain>
        <tissue evidence="9">Muscle</tissue>
    </source>
</reference>
<keyword evidence="3" id="KW-1003">Cell membrane</keyword>
<organism evidence="9 10">
    <name type="scientific">Littorina saxatilis</name>
    <dbReference type="NCBI Taxonomy" id="31220"/>
    <lineage>
        <taxon>Eukaryota</taxon>
        <taxon>Metazoa</taxon>
        <taxon>Spiralia</taxon>
        <taxon>Lophotrochozoa</taxon>
        <taxon>Mollusca</taxon>
        <taxon>Gastropoda</taxon>
        <taxon>Caenogastropoda</taxon>
        <taxon>Littorinimorpha</taxon>
        <taxon>Littorinoidea</taxon>
        <taxon>Littorinidae</taxon>
        <taxon>Littorina</taxon>
    </lineage>
</organism>
<keyword evidence="4 7" id="KW-0812">Transmembrane</keyword>
<feature type="transmembrane region" description="Helical" evidence="7">
    <location>
        <begin position="414"/>
        <end position="445"/>
    </location>
</feature>
<dbReference type="Proteomes" id="UP001374579">
    <property type="component" value="Unassembled WGS sequence"/>
</dbReference>
<gene>
    <name evidence="9" type="ORF">V1264_024431</name>
</gene>
<dbReference type="EMBL" id="JBAMIC010002380">
    <property type="protein sequence ID" value="KAK7089264.1"/>
    <property type="molecule type" value="Genomic_DNA"/>
</dbReference>
<feature type="transmembrane region" description="Helical" evidence="7">
    <location>
        <begin position="356"/>
        <end position="376"/>
    </location>
</feature>
<comment type="similarity">
    <text evidence="2 7">Belongs to the XK family.</text>
</comment>
<accession>A0AAN9ALX0</accession>
<dbReference type="AlphaFoldDB" id="A0AAN9ALX0"/>
<name>A0AAN9ALX0_9CAEN</name>
<feature type="region of interest" description="Disordered" evidence="8">
    <location>
        <begin position="43"/>
        <end position="69"/>
    </location>
</feature>
<evidence type="ECO:0000256" key="2">
    <source>
        <dbReference type="ARBA" id="ARBA00008789"/>
    </source>
</evidence>
<evidence type="ECO:0000256" key="8">
    <source>
        <dbReference type="SAM" id="MobiDB-lite"/>
    </source>
</evidence>
<dbReference type="InterPro" id="IPR050895">
    <property type="entry name" value="XK-related_scramblase"/>
</dbReference>
<proteinExistence type="inferred from homology"/>
<feature type="compositionally biased region" description="Polar residues" evidence="8">
    <location>
        <begin position="43"/>
        <end position="66"/>
    </location>
</feature>
<feature type="transmembrane region" description="Helical" evidence="7">
    <location>
        <begin position="451"/>
        <end position="470"/>
    </location>
</feature>
<dbReference type="PANTHER" id="PTHR16024:SF6">
    <property type="entry name" value="XK-RELATED PROTEIN"/>
    <property type="match status" value="1"/>
</dbReference>
<feature type="transmembrane region" description="Helical" evidence="7">
    <location>
        <begin position="228"/>
        <end position="250"/>
    </location>
</feature>
<sequence length="569" mass="63855">MDCSTPLQAAKPAHPCGNGQQDVSSMAAGAEDCDIEKRDGQTGISVEGSVNNGSTANHNSRPSNTNDDVHQTELTDLRYARDAFSGDKSCTTCTAAAAEQVNTSVEGSVNNGSTNNHNSRPSSKNDDVHQTELADLRYAGDAYSGDQSCTTRTAEAVAEQDNASTSTCNTCMCSCCCGICSEETEPESKRFVFQWYDVPFCLAGAALYAVDIYTDLRLAVQFLLDGDVWYGGVTLSFVMLAYVVSVGYGVKEYVRLKRDKDDTYAAPASVWFVRLLCTLLMLGPIVNTVEYIYNGCKSRRKRCKDREKYMCRMKNHHMNNAFLRLFEACLEAAPQLVFQLYVMVVNRPPIQGMEGVWRILTVVTSWLSLAHTLTAFTKSRRNSSDDDCLCHRPSTVRHQAFDFLWRLAETGGRVLCIALFASVFQFWLLAVLIPHGLIMACWQFLQERDGSVISLLEYLVYAYVFQFCFINNYSGGYSRIQYLVFYVLFYAESFAMLGLWYWFTPYDGEWFHLWGLVAGLASLPLHVLLQLFYYKCCHPNSQNIKVFVVGGRGTWKQHLIGPFSPRQST</sequence>
<feature type="transmembrane region" description="Helical" evidence="7">
    <location>
        <begin position="482"/>
        <end position="504"/>
    </location>
</feature>
<evidence type="ECO:0000256" key="4">
    <source>
        <dbReference type="ARBA" id="ARBA00022692"/>
    </source>
</evidence>
<dbReference type="Pfam" id="PF09815">
    <property type="entry name" value="XK-related"/>
    <property type="match status" value="1"/>
</dbReference>
<evidence type="ECO:0000256" key="6">
    <source>
        <dbReference type="ARBA" id="ARBA00023136"/>
    </source>
</evidence>
<dbReference type="GO" id="GO:0005886">
    <property type="term" value="C:plasma membrane"/>
    <property type="evidence" value="ECO:0007669"/>
    <property type="project" value="UniProtKB-SubCell"/>
</dbReference>
<evidence type="ECO:0000256" key="7">
    <source>
        <dbReference type="RuleBase" id="RU910716"/>
    </source>
</evidence>
<evidence type="ECO:0000256" key="1">
    <source>
        <dbReference type="ARBA" id="ARBA00004651"/>
    </source>
</evidence>